<reference evidence="2" key="1">
    <citation type="submission" date="2016-01" db="EMBL/GenBank/DDBJ databases">
        <authorList>
            <person name="Mitreva M."/>
            <person name="Pepin K.H."/>
            <person name="Mihindukulasuriya K.A."/>
            <person name="Fulton R."/>
            <person name="Fronick C."/>
            <person name="O'Laughlin M."/>
            <person name="Miner T."/>
            <person name="Herter B."/>
            <person name="Rosa B.A."/>
            <person name="Cordes M."/>
            <person name="Tomlinson C."/>
            <person name="Wollam A."/>
            <person name="Palsikar V.B."/>
            <person name="Mardis E.R."/>
            <person name="Wilson R.K."/>
        </authorList>
    </citation>
    <scope>NUCLEOTIDE SEQUENCE [LARGE SCALE GENOMIC DNA]</scope>
    <source>
        <strain evidence="2">KA00683</strain>
    </source>
</reference>
<comment type="caution">
    <text evidence="1">The sequence shown here is derived from an EMBL/GenBank/DDBJ whole genome shotgun (WGS) entry which is preliminary data.</text>
</comment>
<dbReference type="STRING" id="322095.HMPREF3185_00807"/>
<protein>
    <submittedName>
        <fullName evidence="1">Uncharacterized protein</fullName>
    </submittedName>
</protein>
<dbReference type="Proteomes" id="UP000070224">
    <property type="component" value="Unassembled WGS sequence"/>
</dbReference>
<dbReference type="AlphaFoldDB" id="A0A134B9S0"/>
<name>A0A134B9S0_9PORP</name>
<accession>A0A134B9S0</accession>
<evidence type="ECO:0000313" key="2">
    <source>
        <dbReference type="Proteomes" id="UP000070224"/>
    </source>
</evidence>
<dbReference type="EMBL" id="LSDK01000057">
    <property type="protein sequence ID" value="KXB76696.1"/>
    <property type="molecule type" value="Genomic_DNA"/>
</dbReference>
<evidence type="ECO:0000313" key="1">
    <source>
        <dbReference type="EMBL" id="KXB76696.1"/>
    </source>
</evidence>
<dbReference type="PATRIC" id="fig|322095.3.peg.796"/>
<keyword evidence="2" id="KW-1185">Reference proteome</keyword>
<gene>
    <name evidence="1" type="ORF">HMPREF3185_00807</name>
</gene>
<proteinExistence type="predicted"/>
<organism evidence="1 2">
    <name type="scientific">Porphyromonas somerae</name>
    <dbReference type="NCBI Taxonomy" id="322095"/>
    <lineage>
        <taxon>Bacteria</taxon>
        <taxon>Pseudomonadati</taxon>
        <taxon>Bacteroidota</taxon>
        <taxon>Bacteroidia</taxon>
        <taxon>Bacteroidales</taxon>
        <taxon>Porphyromonadaceae</taxon>
        <taxon>Porphyromonas</taxon>
    </lineage>
</organism>
<sequence length="48" mass="5387">MLLGVRASGRSLELLSEKARGIEQLDKTAPLIRVYSFLVADDLFPLQR</sequence>